<feature type="compositionally biased region" description="Basic residues" evidence="1">
    <location>
        <begin position="147"/>
        <end position="163"/>
    </location>
</feature>
<protein>
    <submittedName>
        <fullName evidence="2">Uncharacterized protein</fullName>
    </submittedName>
</protein>
<sequence length="163" mass="17776">MDEPINHINADTALLVGALRAAVKPGVAEVHPGQLQLEVERALGPDDFRRLRREVHQLVAAAQEHLPIRLTRIAPLTPETLNGLSRELAESRGWAVETAQWATRMWAIALGFEQLASSSWQTSEPPGTPSNAAPPDETSTGSAPPKRGSRFLRGRGKGQARRR</sequence>
<gene>
    <name evidence="2" type="ORF">NOCA2150152</name>
</gene>
<dbReference type="EMBL" id="CZKA01000007">
    <property type="protein sequence ID" value="CUR54410.1"/>
    <property type="molecule type" value="Genomic_DNA"/>
</dbReference>
<organism evidence="2">
    <name type="scientific">metagenome</name>
    <dbReference type="NCBI Taxonomy" id="256318"/>
    <lineage>
        <taxon>unclassified sequences</taxon>
        <taxon>metagenomes</taxon>
    </lineage>
</organism>
<name>A0A2P2BXD3_9ZZZZ</name>
<evidence type="ECO:0000256" key="1">
    <source>
        <dbReference type="SAM" id="MobiDB-lite"/>
    </source>
</evidence>
<dbReference type="AlphaFoldDB" id="A0A2P2BXD3"/>
<proteinExistence type="predicted"/>
<reference evidence="2" key="1">
    <citation type="submission" date="2015-08" db="EMBL/GenBank/DDBJ databases">
        <authorList>
            <person name="Babu N.S."/>
            <person name="Beckwith C.J."/>
            <person name="Beseler K.G."/>
            <person name="Brison A."/>
            <person name="Carone J.V."/>
            <person name="Caskin T.P."/>
            <person name="Diamond M."/>
            <person name="Durham M.E."/>
            <person name="Foxe J.M."/>
            <person name="Go M."/>
            <person name="Henderson B.A."/>
            <person name="Jones I.B."/>
            <person name="McGettigan J.A."/>
            <person name="Micheletti S.J."/>
            <person name="Nasrallah M.E."/>
            <person name="Ortiz D."/>
            <person name="Piller C.R."/>
            <person name="Privatt S.R."/>
            <person name="Schneider S.L."/>
            <person name="Sharp S."/>
            <person name="Smith T.C."/>
            <person name="Stanton J.D."/>
            <person name="Ullery H.E."/>
            <person name="Wilson R.J."/>
            <person name="Serrano M.G."/>
            <person name="Buck G."/>
            <person name="Lee V."/>
            <person name="Wang Y."/>
            <person name="Carvalho R."/>
            <person name="Voegtly L."/>
            <person name="Shi R."/>
            <person name="Duckworth R."/>
            <person name="Johnson A."/>
            <person name="Loviza R."/>
            <person name="Walstead R."/>
            <person name="Shah Z."/>
            <person name="Kiflezghi M."/>
            <person name="Wade K."/>
            <person name="Ball S.L."/>
            <person name="Bradley K.W."/>
            <person name="Asai D.J."/>
            <person name="Bowman C.A."/>
            <person name="Russell D.A."/>
            <person name="Pope W.H."/>
            <person name="Jacobs-Sera D."/>
            <person name="Hendrix R.W."/>
            <person name="Hatfull G.F."/>
        </authorList>
    </citation>
    <scope>NUCLEOTIDE SEQUENCE</scope>
</reference>
<feature type="compositionally biased region" description="Polar residues" evidence="1">
    <location>
        <begin position="118"/>
        <end position="142"/>
    </location>
</feature>
<feature type="region of interest" description="Disordered" evidence="1">
    <location>
        <begin position="118"/>
        <end position="163"/>
    </location>
</feature>
<accession>A0A2P2BXD3</accession>
<evidence type="ECO:0000313" key="2">
    <source>
        <dbReference type="EMBL" id="CUR54410.1"/>
    </source>
</evidence>